<dbReference type="EMBL" id="CM056741">
    <property type="protein sequence ID" value="KAJ8682858.1"/>
    <property type="molecule type" value="Genomic_DNA"/>
</dbReference>
<comment type="caution">
    <text evidence="1">The sequence shown here is derived from an EMBL/GenBank/DDBJ whole genome shotgun (WGS) entry which is preliminary data.</text>
</comment>
<dbReference type="Proteomes" id="UP001239111">
    <property type="component" value="Chromosome 1"/>
</dbReference>
<organism evidence="1 2">
    <name type="scientific">Eretmocerus hayati</name>
    <dbReference type="NCBI Taxonomy" id="131215"/>
    <lineage>
        <taxon>Eukaryota</taxon>
        <taxon>Metazoa</taxon>
        <taxon>Ecdysozoa</taxon>
        <taxon>Arthropoda</taxon>
        <taxon>Hexapoda</taxon>
        <taxon>Insecta</taxon>
        <taxon>Pterygota</taxon>
        <taxon>Neoptera</taxon>
        <taxon>Endopterygota</taxon>
        <taxon>Hymenoptera</taxon>
        <taxon>Apocrita</taxon>
        <taxon>Proctotrupomorpha</taxon>
        <taxon>Chalcidoidea</taxon>
        <taxon>Aphelinidae</taxon>
        <taxon>Aphelininae</taxon>
        <taxon>Eretmocerus</taxon>
    </lineage>
</organism>
<sequence length="344" mass="37809">MVDAVTAGTGQGQQVLVGRADTAPEGGTGAEADLLVTAVVIGVEVARLIAALEAVAVHLVAIGEAGAAHHVATGGAGVAHQVEAAQSTPDAEAQATLLNLREGKDAENEEESEETRRFNLIISKELDEFLADPHDQQTKLLSLREDVSERVKLVLDAGLLRKSDRDELLQSIPRDGDLQLEAPILNQEMMLTLQKEEATRDNFFRQYQKIIGSTISEAASLLNTFTELAPRLGLEGEESKKDRQSVLKPLSNIIRLSSDLRHMITTARKEFLSEGHGSRMQKILKSVKTTQFLFGSYWNLNTEKVKKDHSRLKVLSNDPFELKKFSMHLSHQRRMLSVISCSIA</sequence>
<name>A0ACC2PIJ3_9HYME</name>
<accession>A0ACC2PIJ3</accession>
<proteinExistence type="predicted"/>
<protein>
    <submittedName>
        <fullName evidence="1">Uncharacterized protein</fullName>
    </submittedName>
</protein>
<gene>
    <name evidence="1" type="ORF">QAD02_018650</name>
</gene>
<evidence type="ECO:0000313" key="1">
    <source>
        <dbReference type="EMBL" id="KAJ8682858.1"/>
    </source>
</evidence>
<reference evidence="1" key="1">
    <citation type="submission" date="2023-04" db="EMBL/GenBank/DDBJ databases">
        <title>A chromosome-level genome assembly of the parasitoid wasp Eretmocerus hayati.</title>
        <authorList>
            <person name="Zhong Y."/>
            <person name="Liu S."/>
            <person name="Liu Y."/>
        </authorList>
    </citation>
    <scope>NUCLEOTIDE SEQUENCE</scope>
    <source>
        <strain evidence="1">ZJU_SS_LIU_2023</strain>
    </source>
</reference>
<keyword evidence="2" id="KW-1185">Reference proteome</keyword>
<evidence type="ECO:0000313" key="2">
    <source>
        <dbReference type="Proteomes" id="UP001239111"/>
    </source>
</evidence>